<protein>
    <recommendedName>
        <fullName evidence="4">6-bladed beta-propeller protein</fullName>
    </recommendedName>
</protein>
<accession>A0A8J6I353</accession>
<feature type="chain" id="PRO_5035197957" description="6-bladed beta-propeller protein" evidence="1">
    <location>
        <begin position="22"/>
        <end position="286"/>
    </location>
</feature>
<keyword evidence="1" id="KW-0732">Signal</keyword>
<feature type="signal peptide" evidence="1">
    <location>
        <begin position="1"/>
        <end position="21"/>
    </location>
</feature>
<reference evidence="2" key="1">
    <citation type="submission" date="2020-06" db="EMBL/GenBank/DDBJ databases">
        <title>Novel chitinolytic bacterium.</title>
        <authorList>
            <person name="Ungkulpasvich U."/>
            <person name="Kosugi A."/>
            <person name="Uke A."/>
        </authorList>
    </citation>
    <scope>NUCLEOTIDE SEQUENCE</scope>
    <source>
        <strain evidence="2">UUS1-1</strain>
    </source>
</reference>
<dbReference type="EMBL" id="JAAKDE010000053">
    <property type="protein sequence ID" value="MBA2134093.1"/>
    <property type="molecule type" value="Genomic_DNA"/>
</dbReference>
<keyword evidence="3" id="KW-1185">Reference proteome</keyword>
<dbReference type="RefSeq" id="WP_181340555.1">
    <property type="nucleotide sequence ID" value="NZ_JAAKDE010000053.1"/>
</dbReference>
<evidence type="ECO:0000256" key="1">
    <source>
        <dbReference type="SAM" id="SignalP"/>
    </source>
</evidence>
<evidence type="ECO:0008006" key="4">
    <source>
        <dbReference type="Google" id="ProtNLM"/>
    </source>
</evidence>
<evidence type="ECO:0000313" key="3">
    <source>
        <dbReference type="Proteomes" id="UP000657177"/>
    </source>
</evidence>
<dbReference type="Gene3D" id="2.120.10.30">
    <property type="entry name" value="TolB, C-terminal domain"/>
    <property type="match status" value="1"/>
</dbReference>
<name>A0A8J6I353_9FIRM</name>
<dbReference type="SUPFAM" id="SSF101898">
    <property type="entry name" value="NHL repeat"/>
    <property type="match status" value="1"/>
</dbReference>
<gene>
    <name evidence="2" type="ORF">G5B42_11205</name>
</gene>
<organism evidence="2 3">
    <name type="scientific">Capillibacterium thermochitinicola</name>
    <dbReference type="NCBI Taxonomy" id="2699427"/>
    <lineage>
        <taxon>Bacteria</taxon>
        <taxon>Bacillati</taxon>
        <taxon>Bacillota</taxon>
        <taxon>Capillibacterium</taxon>
    </lineage>
</organism>
<comment type="caution">
    <text evidence="2">The sequence shown here is derived from an EMBL/GenBank/DDBJ whole genome shotgun (WGS) entry which is preliminary data.</text>
</comment>
<dbReference type="AlphaFoldDB" id="A0A8J6I353"/>
<proteinExistence type="predicted"/>
<sequence>MRRKIILVIIFMVLINSYVSAQDCFYIQVGNEFDQIGFVENNGDMPSRGPVALAVHNRKIYILDEINYRINVYSYQGEFLETVSLPKSFEYFDLHIDNQGNIMVLTDKGIYKLFISEWRHIYDLPQNTTVPYYFSVDINNHVAISVLSQTGRIIIGLIKEDGSFIQLPGYRILSNRSGDTAIQTPDDIIQIYNNGKTSTTVTINGYMIPFGVSDKSIYCLESTNNGLKIAKVYLDGKMQSREISFESDLIYDDTSYIKFFKVDEANKVVYLQGGQKGFQITIIEFN</sequence>
<dbReference type="Proteomes" id="UP000657177">
    <property type="component" value="Unassembled WGS sequence"/>
</dbReference>
<dbReference type="InterPro" id="IPR011042">
    <property type="entry name" value="6-blade_b-propeller_TolB-like"/>
</dbReference>
<evidence type="ECO:0000313" key="2">
    <source>
        <dbReference type="EMBL" id="MBA2134093.1"/>
    </source>
</evidence>